<keyword evidence="7" id="KW-0257">Endorphin</keyword>
<evidence type="ECO:0000256" key="4">
    <source>
        <dbReference type="ARBA" id="ARBA00022685"/>
    </source>
</evidence>
<name>A0A498NIX7_LABRO</name>
<dbReference type="EMBL" id="QBIY01011444">
    <property type="protein sequence ID" value="RXN31627.1"/>
    <property type="molecule type" value="Genomic_DNA"/>
</dbReference>
<dbReference type="GO" id="GO:0001515">
    <property type="term" value="F:opioid peptide activity"/>
    <property type="evidence" value="ECO:0007669"/>
    <property type="project" value="UniProtKB-KW"/>
</dbReference>
<keyword evidence="5" id="KW-0555">Opioid peptide</keyword>
<evidence type="ECO:0000256" key="3">
    <source>
        <dbReference type="ARBA" id="ARBA00022525"/>
    </source>
</evidence>
<gene>
    <name evidence="10" type="ORF">ROHU_016744</name>
</gene>
<dbReference type="InterPro" id="IPR006024">
    <property type="entry name" value="Opioid_neupept"/>
</dbReference>
<evidence type="ECO:0000313" key="10">
    <source>
        <dbReference type="EMBL" id="RXN31627.1"/>
    </source>
</evidence>
<reference evidence="10 11" key="1">
    <citation type="submission" date="2018-03" db="EMBL/GenBank/DDBJ databases">
        <title>Draft genome sequence of Rohu Carp (Labeo rohita).</title>
        <authorList>
            <person name="Das P."/>
            <person name="Kushwaha B."/>
            <person name="Joshi C.G."/>
            <person name="Kumar D."/>
            <person name="Nagpure N.S."/>
            <person name="Sahoo L."/>
            <person name="Das S.P."/>
            <person name="Bit A."/>
            <person name="Patnaik S."/>
            <person name="Meher P.K."/>
            <person name="Jayasankar P."/>
            <person name="Koringa P.G."/>
            <person name="Patel N.V."/>
            <person name="Hinsu A.T."/>
            <person name="Kumar R."/>
            <person name="Pandey M."/>
            <person name="Agarwal S."/>
            <person name="Srivastava S."/>
            <person name="Singh M."/>
            <person name="Iquebal M.A."/>
            <person name="Jaiswal S."/>
            <person name="Angadi U.B."/>
            <person name="Kumar N."/>
            <person name="Raza M."/>
            <person name="Shah T.M."/>
            <person name="Rai A."/>
            <person name="Jena J.K."/>
        </authorList>
    </citation>
    <scope>NUCLEOTIDE SEQUENCE [LARGE SCALE GENOMIC DNA]</scope>
    <source>
        <strain evidence="10">DASCIFA01</strain>
        <tissue evidence="10">Testis</tissue>
    </source>
</reference>
<dbReference type="Proteomes" id="UP000290572">
    <property type="component" value="Unassembled WGS sequence"/>
</dbReference>
<evidence type="ECO:0000256" key="9">
    <source>
        <dbReference type="SAM" id="MobiDB-lite"/>
    </source>
</evidence>
<evidence type="ECO:0000256" key="8">
    <source>
        <dbReference type="ARBA" id="ARBA00023320"/>
    </source>
</evidence>
<dbReference type="PANTHER" id="PTHR11438:SF3">
    <property type="entry name" value="PROENKEPHALIN-A"/>
    <property type="match status" value="1"/>
</dbReference>
<dbReference type="GO" id="GO:0030425">
    <property type="term" value="C:dendrite"/>
    <property type="evidence" value="ECO:0007669"/>
    <property type="project" value="TreeGrafter"/>
</dbReference>
<dbReference type="GO" id="GO:0007600">
    <property type="term" value="P:sensory perception"/>
    <property type="evidence" value="ECO:0007669"/>
    <property type="project" value="TreeGrafter"/>
</dbReference>
<dbReference type="AlphaFoldDB" id="A0A498NIX7"/>
<comment type="similarity">
    <text evidence="2">Belongs to the opioid neuropeptide precursor family.</text>
</comment>
<dbReference type="GO" id="GO:0005576">
    <property type="term" value="C:extracellular region"/>
    <property type="evidence" value="ECO:0007669"/>
    <property type="project" value="UniProtKB-SubCell"/>
</dbReference>
<evidence type="ECO:0000313" key="11">
    <source>
        <dbReference type="Proteomes" id="UP000290572"/>
    </source>
</evidence>
<evidence type="ECO:0000256" key="6">
    <source>
        <dbReference type="ARBA" id="ARBA00023157"/>
    </source>
</evidence>
<proteinExistence type="inferred from homology"/>
<dbReference type="STRING" id="84645.A0A498NIX7"/>
<organism evidence="10 11">
    <name type="scientific">Labeo rohita</name>
    <name type="common">Indian major carp</name>
    <name type="synonym">Cyprinus rohita</name>
    <dbReference type="NCBI Taxonomy" id="84645"/>
    <lineage>
        <taxon>Eukaryota</taxon>
        <taxon>Metazoa</taxon>
        <taxon>Chordata</taxon>
        <taxon>Craniata</taxon>
        <taxon>Vertebrata</taxon>
        <taxon>Euteleostomi</taxon>
        <taxon>Actinopterygii</taxon>
        <taxon>Neopterygii</taxon>
        <taxon>Teleostei</taxon>
        <taxon>Ostariophysi</taxon>
        <taxon>Cypriniformes</taxon>
        <taxon>Cyprinidae</taxon>
        <taxon>Labeoninae</taxon>
        <taxon>Labeonini</taxon>
        <taxon>Labeo</taxon>
    </lineage>
</organism>
<sequence>MKDPDSSRKLQVDTVAECVSDADCERRLWRRLRVLLAATASSTHKNTLNRNVQNKNAMPGECVVECEEHLNAGSSWSLCKRFMQNADNTPEGNGASTETEHLDTQQHPVDKKYGGFMKRYGGFMKRYGGFMKRYGGFMKKTAELYGLEPEDVDQGRAILTNHDVEMLTNQVEADGEREEEAQTDVLDSKGGAQGVKGMAKRYGGFMKRGQLYDLESEVKALQKRYGGFMRRVGRPQWWQESKRYGGFLKRSQEEDENSSEIEKRYGGFMEF</sequence>
<evidence type="ECO:0000256" key="7">
    <source>
        <dbReference type="ARBA" id="ARBA00023205"/>
    </source>
</evidence>
<dbReference type="GO" id="GO:0005886">
    <property type="term" value="C:plasma membrane"/>
    <property type="evidence" value="ECO:0007669"/>
    <property type="project" value="TreeGrafter"/>
</dbReference>
<dbReference type="GO" id="GO:0007218">
    <property type="term" value="P:neuropeptide signaling pathway"/>
    <property type="evidence" value="ECO:0007669"/>
    <property type="project" value="UniProtKB-KW"/>
</dbReference>
<dbReference type="GO" id="GO:0007268">
    <property type="term" value="P:chemical synaptic transmission"/>
    <property type="evidence" value="ECO:0007669"/>
    <property type="project" value="TreeGrafter"/>
</dbReference>
<dbReference type="PANTHER" id="PTHR11438">
    <property type="entry name" value="PROENKEPHALIN"/>
    <property type="match status" value="1"/>
</dbReference>
<keyword evidence="4" id="KW-0165">Cleavage on pair of basic residues</keyword>
<keyword evidence="11" id="KW-1185">Reference proteome</keyword>
<dbReference type="GO" id="GO:0043679">
    <property type="term" value="C:axon terminus"/>
    <property type="evidence" value="ECO:0007669"/>
    <property type="project" value="TreeGrafter"/>
</dbReference>
<evidence type="ECO:0000256" key="5">
    <source>
        <dbReference type="ARBA" id="ARBA00022901"/>
    </source>
</evidence>
<keyword evidence="8" id="KW-0527">Neuropeptide</keyword>
<keyword evidence="6" id="KW-1015">Disulfide bond</keyword>
<comment type="subcellular location">
    <subcellularLocation>
        <location evidence="1">Secreted</location>
    </subcellularLocation>
</comment>
<evidence type="ECO:0000256" key="1">
    <source>
        <dbReference type="ARBA" id="ARBA00004613"/>
    </source>
</evidence>
<comment type="caution">
    <text evidence="10">The sequence shown here is derived from an EMBL/GenBank/DDBJ whole genome shotgun (WGS) entry which is preliminary data.</text>
</comment>
<accession>A0A498NIX7</accession>
<evidence type="ECO:0000256" key="2">
    <source>
        <dbReference type="ARBA" id="ARBA00008543"/>
    </source>
</evidence>
<dbReference type="GO" id="GO:0043025">
    <property type="term" value="C:neuronal cell body"/>
    <property type="evidence" value="ECO:0007669"/>
    <property type="project" value="TreeGrafter"/>
</dbReference>
<keyword evidence="3" id="KW-0964">Secreted</keyword>
<dbReference type="GO" id="GO:0031628">
    <property type="term" value="F:opioid receptor binding"/>
    <property type="evidence" value="ECO:0007669"/>
    <property type="project" value="TreeGrafter"/>
</dbReference>
<protein>
    <submittedName>
        <fullName evidence="10">Proenkephalin-A</fullName>
    </submittedName>
</protein>
<feature type="region of interest" description="Disordered" evidence="9">
    <location>
        <begin position="249"/>
        <end position="271"/>
    </location>
</feature>